<dbReference type="HOGENOM" id="CLU_760366_0_0_10"/>
<dbReference type="OrthoDB" id="1165066at2"/>
<name>F4C961_SPHS2</name>
<accession>F4C961</accession>
<keyword evidence="1" id="KW-0732">Signal</keyword>
<evidence type="ECO:0000313" key="3">
    <source>
        <dbReference type="EMBL" id="ADZ78388.1"/>
    </source>
</evidence>
<evidence type="ECO:0000256" key="1">
    <source>
        <dbReference type="SAM" id="SignalP"/>
    </source>
</evidence>
<dbReference type="SUPFAM" id="SSF51126">
    <property type="entry name" value="Pectin lyase-like"/>
    <property type="match status" value="1"/>
</dbReference>
<dbReference type="Gene3D" id="2.160.20.10">
    <property type="entry name" value="Single-stranded right-handed beta-helix, Pectin lyase-like"/>
    <property type="match status" value="1"/>
</dbReference>
<dbReference type="STRING" id="743722.Sph21_1826"/>
<protein>
    <recommendedName>
        <fullName evidence="2">Right handed beta helix domain-containing protein</fullName>
    </recommendedName>
</protein>
<dbReference type="PATRIC" id="fig|743722.3.peg.1952"/>
<dbReference type="EMBL" id="CP002584">
    <property type="protein sequence ID" value="ADZ78388.1"/>
    <property type="molecule type" value="Genomic_DNA"/>
</dbReference>
<gene>
    <name evidence="3" type="ordered locus">Sph21_1826</name>
</gene>
<feature type="chain" id="PRO_5003306377" description="Right handed beta helix domain-containing protein" evidence="1">
    <location>
        <begin position="22"/>
        <end position="387"/>
    </location>
</feature>
<dbReference type="SMART" id="SM00710">
    <property type="entry name" value="PbH1"/>
    <property type="match status" value="4"/>
</dbReference>
<dbReference type="eggNOG" id="ENOG5032R70">
    <property type="taxonomic scope" value="Bacteria"/>
</dbReference>
<reference evidence="3" key="1">
    <citation type="submission" date="2011-03" db="EMBL/GenBank/DDBJ databases">
        <title>Complete sequence of Sphingobacterium sp. 21.</title>
        <authorList>
            <consortium name="US DOE Joint Genome Institute"/>
            <person name="Lucas S."/>
            <person name="Copeland A."/>
            <person name="Lapidus A."/>
            <person name="Cheng J.-F."/>
            <person name="Goodwin L."/>
            <person name="Pitluck S."/>
            <person name="Davenport K."/>
            <person name="Detter J.C."/>
            <person name="Han C."/>
            <person name="Tapia R."/>
            <person name="Land M."/>
            <person name="Hauser L."/>
            <person name="Kyrpides N."/>
            <person name="Ivanova N."/>
            <person name="Ovchinnikova G."/>
            <person name="Pagani I."/>
            <person name="Siebers A.K."/>
            <person name="Allgaier M."/>
            <person name="Thelen M.P."/>
            <person name="Hugenholtz P."/>
            <person name="Woyke T."/>
        </authorList>
    </citation>
    <scope>NUCLEOTIDE SEQUENCE</scope>
    <source>
        <strain evidence="3">21</strain>
    </source>
</reference>
<evidence type="ECO:0000259" key="2">
    <source>
        <dbReference type="Pfam" id="PF13229"/>
    </source>
</evidence>
<dbReference type="InterPro" id="IPR011050">
    <property type="entry name" value="Pectin_lyase_fold/virulence"/>
</dbReference>
<proteinExistence type="predicted"/>
<dbReference type="AlphaFoldDB" id="F4C961"/>
<sequence length="387" mass="42058">MRKVKVILWIMLLFSSPYLFGQATAEIGFKGSIINGEYLGGLKDGVPFTKNQIVKRNYLVNTKAELIDALQKAKSGQVVYVEDNASIDLSGSMKIIIPAGVTLASGRGKNGSRGGLLYSNKNGTKPLFTIGGANVSIVGLRIKGPDTEIYANGKDAFAGKSNEEKKKNRLQLYKQNMYGVPVSEGILNGCANFEVRNCEIYGWTHAGIVIVDGGDGSRIFNNYIHHNQRFGLGYGVVVDGAKAIIKGNLFDYNRHSVAGTGRMGSSYEVSYNKFLENNNTTWAIDMHGGADRKDGSNLAGSNLVVHNNIIRLKGSALAVVVRGVPSDDAKIYNNDITYVDRKKNSKKALATQKNTTASVQSNISVDCIQQRNAKGKFSAFNNRVNRD</sequence>
<dbReference type="Pfam" id="PF13229">
    <property type="entry name" value="Beta_helix"/>
    <property type="match status" value="1"/>
</dbReference>
<feature type="signal peptide" evidence="1">
    <location>
        <begin position="1"/>
        <end position="21"/>
    </location>
</feature>
<dbReference type="InterPro" id="IPR039448">
    <property type="entry name" value="Beta_helix"/>
</dbReference>
<dbReference type="InterPro" id="IPR006626">
    <property type="entry name" value="PbH1"/>
</dbReference>
<feature type="domain" description="Right handed beta helix" evidence="2">
    <location>
        <begin position="187"/>
        <end position="349"/>
    </location>
</feature>
<organism evidence="3">
    <name type="scientific">Sphingobacterium sp. (strain 21)</name>
    <dbReference type="NCBI Taxonomy" id="743722"/>
    <lineage>
        <taxon>Bacteria</taxon>
        <taxon>Pseudomonadati</taxon>
        <taxon>Bacteroidota</taxon>
        <taxon>Sphingobacteriia</taxon>
        <taxon>Sphingobacteriales</taxon>
        <taxon>Sphingobacteriaceae</taxon>
        <taxon>Sphingobacterium</taxon>
    </lineage>
</organism>
<dbReference type="InterPro" id="IPR012334">
    <property type="entry name" value="Pectin_lyas_fold"/>
</dbReference>
<dbReference type="KEGG" id="shg:Sph21_1826"/>